<protein>
    <submittedName>
        <fullName evidence="1">Uncharacterized protein</fullName>
    </submittedName>
</protein>
<reference evidence="1" key="1">
    <citation type="submission" date="2012-03" db="EMBL/GenBank/DDBJ databases">
        <authorList>
            <person name="Johnson S.L."/>
            <person name="Sims D."/>
            <person name="Han S."/>
            <person name="Bruce D.C."/>
            <person name="Dasch G.A."/>
        </authorList>
    </citation>
    <scope>NUCLEOTIDE SEQUENCE [LARGE SCALE GENOMIC DNA]</scope>
    <source>
        <strain evidence="1">TH1527</strain>
    </source>
</reference>
<dbReference type="EMBL" id="CP003397">
    <property type="protein sequence ID" value="AFE54588.1"/>
    <property type="molecule type" value="Genomic_DNA"/>
</dbReference>
<organism evidence="1 2">
    <name type="scientific">Rickettsia typhi str. TH1527</name>
    <dbReference type="NCBI Taxonomy" id="1003201"/>
    <lineage>
        <taxon>Bacteria</taxon>
        <taxon>Pseudomonadati</taxon>
        <taxon>Pseudomonadota</taxon>
        <taxon>Alphaproteobacteria</taxon>
        <taxon>Rickettsiales</taxon>
        <taxon>Rickettsiaceae</taxon>
        <taxon>Rickettsieae</taxon>
        <taxon>Rickettsia</taxon>
        <taxon>typhus group</taxon>
    </lineage>
</organism>
<keyword evidence="2" id="KW-1185">Reference proteome</keyword>
<name>A0ABM5MWA7_RICTP</name>
<proteinExistence type="predicted"/>
<evidence type="ECO:0000313" key="1">
    <source>
        <dbReference type="EMBL" id="AFE54588.1"/>
    </source>
</evidence>
<evidence type="ECO:0000313" key="2">
    <source>
        <dbReference type="Proteomes" id="UP000007581"/>
    </source>
</evidence>
<accession>A0ABM5MWA7</accession>
<sequence>MHKQSNENDKTTTLSNNIKSTHIIVDRIIHAQQKNKIGKQRCKKDYVK</sequence>
<gene>
    <name evidence="1" type="ORF">RTTH1527_03615</name>
</gene>
<dbReference type="Proteomes" id="UP000007581">
    <property type="component" value="Chromosome"/>
</dbReference>